<reference evidence="1 2" key="1">
    <citation type="submission" date="2007-03" db="EMBL/GenBank/DDBJ databases">
        <authorList>
            <person name="Stal L."/>
            <person name="Ferriera S."/>
            <person name="Johnson J."/>
            <person name="Kravitz S."/>
            <person name="Beeson K."/>
            <person name="Sutton G."/>
            <person name="Rogers Y.-H."/>
            <person name="Friedman R."/>
            <person name="Frazier M."/>
            <person name="Venter J.C."/>
        </authorList>
    </citation>
    <scope>NUCLEOTIDE SEQUENCE [LARGE SCALE GENOMIC DNA]</scope>
    <source>
        <strain evidence="1 2">CCY0110</strain>
    </source>
</reference>
<dbReference type="Proteomes" id="UP000003781">
    <property type="component" value="Unassembled WGS sequence"/>
</dbReference>
<accession>A3IUX8</accession>
<gene>
    <name evidence="1" type="ORF">CY0110_23266</name>
</gene>
<proteinExistence type="predicted"/>
<evidence type="ECO:0000313" key="2">
    <source>
        <dbReference type="Proteomes" id="UP000003781"/>
    </source>
</evidence>
<sequence length="36" mass="4016">MFNSQKRGGRKVKDFGLGLMNVSCLIIKFDANLVSK</sequence>
<organism evidence="1 2">
    <name type="scientific">Crocosphaera chwakensis CCY0110</name>
    <dbReference type="NCBI Taxonomy" id="391612"/>
    <lineage>
        <taxon>Bacteria</taxon>
        <taxon>Bacillati</taxon>
        <taxon>Cyanobacteriota</taxon>
        <taxon>Cyanophyceae</taxon>
        <taxon>Oscillatoriophycideae</taxon>
        <taxon>Chroococcales</taxon>
        <taxon>Aphanothecaceae</taxon>
        <taxon>Crocosphaera</taxon>
        <taxon>Crocosphaera chwakensis</taxon>
    </lineage>
</organism>
<comment type="caution">
    <text evidence="1">The sequence shown here is derived from an EMBL/GenBank/DDBJ whole genome shotgun (WGS) entry which is preliminary data.</text>
</comment>
<dbReference type="EMBL" id="AAXW01000038">
    <property type="protein sequence ID" value="EAZ89726.1"/>
    <property type="molecule type" value="Genomic_DNA"/>
</dbReference>
<dbReference type="AlphaFoldDB" id="A3IUX8"/>
<keyword evidence="2" id="KW-1185">Reference proteome</keyword>
<name>A3IUX8_9CHRO</name>
<evidence type="ECO:0000313" key="1">
    <source>
        <dbReference type="EMBL" id="EAZ89726.1"/>
    </source>
</evidence>
<protein>
    <submittedName>
        <fullName evidence="1">Uncharacterized protein</fullName>
    </submittedName>
</protein>